<dbReference type="PRINTS" id="PR00625">
    <property type="entry name" value="JDOMAIN"/>
</dbReference>
<name>A0A9N9GDY4_9GLOM</name>
<dbReference type="SUPFAM" id="SSF46565">
    <property type="entry name" value="Chaperone J-domain"/>
    <property type="match status" value="1"/>
</dbReference>
<gene>
    <name evidence="15" type="ORF">DERYTH_LOCUS7572</name>
</gene>
<keyword evidence="5" id="KW-0677">Repeat</keyword>
<dbReference type="GO" id="GO:0005788">
    <property type="term" value="C:endoplasmic reticulum lumen"/>
    <property type="evidence" value="ECO:0007669"/>
    <property type="project" value="UniProtKB-SubCell"/>
</dbReference>
<dbReference type="PROSITE" id="PS50076">
    <property type="entry name" value="DNAJ_2"/>
    <property type="match status" value="1"/>
</dbReference>
<dbReference type="Pfam" id="PF13181">
    <property type="entry name" value="TPR_8"/>
    <property type="match status" value="1"/>
</dbReference>
<keyword evidence="16" id="KW-1185">Reference proteome</keyword>
<dbReference type="CDD" id="cd06257">
    <property type="entry name" value="DnaJ"/>
    <property type="match status" value="1"/>
</dbReference>
<proteinExistence type="inferred from homology"/>
<dbReference type="InterPro" id="IPR011990">
    <property type="entry name" value="TPR-like_helical_dom_sf"/>
</dbReference>
<dbReference type="PROSITE" id="PS50005">
    <property type="entry name" value="TPR"/>
    <property type="match status" value="3"/>
</dbReference>
<dbReference type="InterPro" id="IPR037685">
    <property type="entry name" value="RBP11"/>
</dbReference>
<keyword evidence="3" id="KW-0240">DNA-directed RNA polymerase</keyword>
<evidence type="ECO:0000256" key="12">
    <source>
        <dbReference type="SAM" id="Coils"/>
    </source>
</evidence>
<keyword evidence="7" id="KW-0256">Endoplasmic reticulum</keyword>
<evidence type="ECO:0000256" key="9">
    <source>
        <dbReference type="ARBA" id="ARBA00023242"/>
    </source>
</evidence>
<dbReference type="Pfam" id="PF13656">
    <property type="entry name" value="RNA_pol_L_2"/>
    <property type="match status" value="1"/>
</dbReference>
<dbReference type="GO" id="GO:0006366">
    <property type="term" value="P:transcription by RNA polymerase II"/>
    <property type="evidence" value="ECO:0007669"/>
    <property type="project" value="InterPro"/>
</dbReference>
<sequence>TNIMKVYRLVLAFLPLFLSTTSLVYCDKSAQQYFEEGNEFFADQKYEEAVKSFVSAINQNPNEYLYYFKRALTYLALERSSSALQDFTTILELKPDFDKALLQRAKIYIKEGSLTEAKSDLKQYLQKNEHDTEGQKSLVSVNSAEKYINTAEEAFNSESYDTCIENIFKAIKISPHSPRLRLIRAQCHLSKGEVEEGPDDPVLSMRLCLLNYFSLYNPEQALQSLKQCLRYDPEHKACKTLHRGIKKIEKEVERVNNDIEGHRWKLAINKLLEPSTKGLINDVEDELQNLNEGRQRNELLVKLYGWTCKAYKELKEVKKALKWCEKTLKLDENNVEALVNRAEVLLEEEDYEAALNDYKKAHDLTQGLDNRIKQGYAKADRLLKQSKKKDYYKILGVSRKADKKEIKRAYRKLAQEWHPDKYSGDLSQDQVAVKMSAINEAYEVLNDDELRARFDNGEDPNDPNSGGSPFFYSDNNPFAQQFGGFPFSGFPFSSGGESSEGQYHLVGTMNAPDRFDLFYLPPGAKKMTITPDPKVENGATFEILREDHTMGNLMRYKNPIYSLHLLNSSSQFSKLLEEPQVIFAGYKVPHPLEHNVILKVQTTNDTKPDMMVAKALNDLITEVGYLKQKFVEELGRARALVIPREQKPMEEQTPLGIPSARDNIPIGNTGVGVDMDF</sequence>
<feature type="repeat" description="TPR" evidence="11">
    <location>
        <begin position="64"/>
        <end position="97"/>
    </location>
</feature>
<evidence type="ECO:0000313" key="15">
    <source>
        <dbReference type="EMBL" id="CAG8599528.1"/>
    </source>
</evidence>
<dbReference type="EMBL" id="CAJVPY010003713">
    <property type="protein sequence ID" value="CAG8599528.1"/>
    <property type="molecule type" value="Genomic_DNA"/>
</dbReference>
<keyword evidence="12" id="KW-0175">Coiled coil</keyword>
<evidence type="ECO:0000256" key="2">
    <source>
        <dbReference type="ARBA" id="ARBA00004319"/>
    </source>
</evidence>
<feature type="signal peptide" evidence="13">
    <location>
        <begin position="1"/>
        <end position="26"/>
    </location>
</feature>
<protein>
    <recommendedName>
        <fullName evidence="10">Tetratricopeptide repeat and J domain-containing co-chaperone DNJ1</fullName>
    </recommendedName>
</protein>
<feature type="chain" id="PRO_5040199946" description="Tetratricopeptide repeat and J domain-containing co-chaperone DNJ1" evidence="13">
    <location>
        <begin position="27"/>
        <end position="677"/>
    </location>
</feature>
<dbReference type="Pfam" id="PF00226">
    <property type="entry name" value="DnaJ"/>
    <property type="match status" value="1"/>
</dbReference>
<evidence type="ECO:0000256" key="3">
    <source>
        <dbReference type="ARBA" id="ARBA00022478"/>
    </source>
</evidence>
<dbReference type="InterPro" id="IPR019734">
    <property type="entry name" value="TPR_rpt"/>
</dbReference>
<dbReference type="SMART" id="SM00271">
    <property type="entry name" value="DnaJ"/>
    <property type="match status" value="1"/>
</dbReference>
<dbReference type="PANTHER" id="PTHR44140">
    <property type="entry name" value="LD25575P"/>
    <property type="match status" value="1"/>
</dbReference>
<accession>A0A9N9GDY4</accession>
<organism evidence="15 16">
    <name type="scientific">Dentiscutata erythropus</name>
    <dbReference type="NCBI Taxonomy" id="1348616"/>
    <lineage>
        <taxon>Eukaryota</taxon>
        <taxon>Fungi</taxon>
        <taxon>Fungi incertae sedis</taxon>
        <taxon>Mucoromycota</taxon>
        <taxon>Glomeromycotina</taxon>
        <taxon>Glomeromycetes</taxon>
        <taxon>Diversisporales</taxon>
        <taxon>Gigasporaceae</taxon>
        <taxon>Dentiscutata</taxon>
    </lineage>
</organism>
<evidence type="ECO:0000256" key="5">
    <source>
        <dbReference type="ARBA" id="ARBA00022737"/>
    </source>
</evidence>
<feature type="non-terminal residue" evidence="15">
    <location>
        <position position="677"/>
    </location>
</feature>
<dbReference type="Gene3D" id="1.25.40.10">
    <property type="entry name" value="Tetratricopeptide repeat domain"/>
    <property type="match status" value="1"/>
</dbReference>
<dbReference type="HAMAP" id="MF_00261">
    <property type="entry name" value="RNApol_arch_Rpo11"/>
    <property type="match status" value="1"/>
</dbReference>
<dbReference type="InterPro" id="IPR022905">
    <property type="entry name" value="Rpo11-like"/>
</dbReference>
<dbReference type="GO" id="GO:0046983">
    <property type="term" value="F:protein dimerization activity"/>
    <property type="evidence" value="ECO:0007669"/>
    <property type="project" value="InterPro"/>
</dbReference>
<dbReference type="GO" id="GO:0003899">
    <property type="term" value="F:DNA-directed RNA polymerase activity"/>
    <property type="evidence" value="ECO:0007669"/>
    <property type="project" value="InterPro"/>
</dbReference>
<comment type="caution">
    <text evidence="15">The sequence shown here is derived from an EMBL/GenBank/DDBJ whole genome shotgun (WGS) entry which is preliminary data.</text>
</comment>
<dbReference type="GO" id="GO:0051087">
    <property type="term" value="F:protein-folding chaperone binding"/>
    <property type="evidence" value="ECO:0007669"/>
    <property type="project" value="TreeGrafter"/>
</dbReference>
<evidence type="ECO:0000256" key="13">
    <source>
        <dbReference type="SAM" id="SignalP"/>
    </source>
</evidence>
<feature type="repeat" description="TPR" evidence="11">
    <location>
        <begin position="335"/>
        <end position="368"/>
    </location>
</feature>
<keyword evidence="8" id="KW-0804">Transcription</keyword>
<dbReference type="Pfam" id="PF13432">
    <property type="entry name" value="TPR_16"/>
    <property type="match status" value="1"/>
</dbReference>
<dbReference type="GO" id="GO:0034975">
    <property type="term" value="P:protein folding in endoplasmic reticulum"/>
    <property type="evidence" value="ECO:0007669"/>
    <property type="project" value="TreeGrafter"/>
</dbReference>
<dbReference type="InterPro" id="IPR036869">
    <property type="entry name" value="J_dom_sf"/>
</dbReference>
<dbReference type="GO" id="GO:0051787">
    <property type="term" value="F:misfolded protein binding"/>
    <property type="evidence" value="ECO:0007669"/>
    <property type="project" value="TreeGrafter"/>
</dbReference>
<evidence type="ECO:0000259" key="14">
    <source>
        <dbReference type="PROSITE" id="PS50076"/>
    </source>
</evidence>
<evidence type="ECO:0000256" key="7">
    <source>
        <dbReference type="ARBA" id="ARBA00022824"/>
    </source>
</evidence>
<dbReference type="InterPro" id="IPR001623">
    <property type="entry name" value="DnaJ_domain"/>
</dbReference>
<dbReference type="AlphaFoldDB" id="A0A9N9GDY4"/>
<keyword evidence="6 11" id="KW-0802">TPR repeat</keyword>
<evidence type="ECO:0000256" key="4">
    <source>
        <dbReference type="ARBA" id="ARBA00022729"/>
    </source>
</evidence>
<reference evidence="15" key="1">
    <citation type="submission" date="2021-06" db="EMBL/GenBank/DDBJ databases">
        <authorList>
            <person name="Kallberg Y."/>
            <person name="Tangrot J."/>
            <person name="Rosling A."/>
        </authorList>
    </citation>
    <scope>NUCLEOTIDE SEQUENCE</scope>
    <source>
        <strain evidence="15">MA453B</strain>
    </source>
</reference>
<dbReference type="SUPFAM" id="SSF48452">
    <property type="entry name" value="TPR-like"/>
    <property type="match status" value="2"/>
</dbReference>
<evidence type="ECO:0000256" key="11">
    <source>
        <dbReference type="PROSITE-ProRule" id="PRU00339"/>
    </source>
</evidence>
<dbReference type="SMART" id="SM00028">
    <property type="entry name" value="TPR"/>
    <property type="match status" value="7"/>
</dbReference>
<dbReference type="InterPro" id="IPR036603">
    <property type="entry name" value="RBP11-like"/>
</dbReference>
<feature type="domain" description="J" evidence="14">
    <location>
        <begin position="390"/>
        <end position="458"/>
    </location>
</feature>
<dbReference type="OrthoDB" id="1726119at2759"/>
<evidence type="ECO:0000256" key="1">
    <source>
        <dbReference type="ARBA" id="ARBA00004123"/>
    </source>
</evidence>
<feature type="repeat" description="TPR" evidence="11">
    <location>
        <begin position="30"/>
        <end position="63"/>
    </location>
</feature>
<dbReference type="Gene3D" id="3.30.1360.10">
    <property type="entry name" value="RNA polymerase, RBP11-like subunit"/>
    <property type="match status" value="1"/>
</dbReference>
<keyword evidence="4 13" id="KW-0732">Signal</keyword>
<evidence type="ECO:0000256" key="8">
    <source>
        <dbReference type="ARBA" id="ARBA00023163"/>
    </source>
</evidence>
<comment type="subcellular location">
    <subcellularLocation>
        <location evidence="2">Endoplasmic reticulum lumen</location>
    </subcellularLocation>
    <subcellularLocation>
        <location evidence="1">Nucleus</location>
    </subcellularLocation>
</comment>
<evidence type="ECO:0000256" key="6">
    <source>
        <dbReference type="ARBA" id="ARBA00022803"/>
    </source>
</evidence>
<keyword evidence="9" id="KW-0539">Nucleus</keyword>
<evidence type="ECO:0000313" key="16">
    <source>
        <dbReference type="Proteomes" id="UP000789405"/>
    </source>
</evidence>
<dbReference type="CDD" id="cd06926">
    <property type="entry name" value="RNAP_II_RPB11"/>
    <property type="match status" value="1"/>
</dbReference>
<feature type="coiled-coil region" evidence="12">
    <location>
        <begin position="238"/>
        <end position="300"/>
    </location>
</feature>
<dbReference type="InterPro" id="IPR009025">
    <property type="entry name" value="RBP11-like_dimer"/>
</dbReference>
<dbReference type="PANTHER" id="PTHR44140:SF2">
    <property type="entry name" value="LD25575P"/>
    <property type="match status" value="1"/>
</dbReference>
<dbReference type="GO" id="GO:0005665">
    <property type="term" value="C:RNA polymerase II, core complex"/>
    <property type="evidence" value="ECO:0007669"/>
    <property type="project" value="InterPro"/>
</dbReference>
<evidence type="ECO:0000256" key="10">
    <source>
        <dbReference type="ARBA" id="ARBA00073740"/>
    </source>
</evidence>
<dbReference type="Proteomes" id="UP000789405">
    <property type="component" value="Unassembled WGS sequence"/>
</dbReference>
<dbReference type="Gene3D" id="1.10.287.110">
    <property type="entry name" value="DnaJ domain"/>
    <property type="match status" value="1"/>
</dbReference>
<dbReference type="InterPro" id="IPR051727">
    <property type="entry name" value="DnaJ_C3_Co-chaperones"/>
</dbReference>
<dbReference type="FunFam" id="1.25.40.10:FF:000224">
    <property type="entry name" value="DnaJ and TPR domain protein"/>
    <property type="match status" value="1"/>
</dbReference>
<dbReference type="SUPFAM" id="SSF55257">
    <property type="entry name" value="RBP11-like subunits of RNA polymerase"/>
    <property type="match status" value="1"/>
</dbReference>